<accession>A0A9D4KRW5</accession>
<feature type="compositionally biased region" description="Polar residues" evidence="1">
    <location>
        <begin position="45"/>
        <end position="60"/>
    </location>
</feature>
<keyword evidence="3" id="KW-1185">Reference proteome</keyword>
<evidence type="ECO:0000313" key="2">
    <source>
        <dbReference type="EMBL" id="KAH3844988.1"/>
    </source>
</evidence>
<protein>
    <submittedName>
        <fullName evidence="2">Uncharacterized protein</fullName>
    </submittedName>
</protein>
<dbReference type="Proteomes" id="UP000828390">
    <property type="component" value="Unassembled WGS sequence"/>
</dbReference>
<reference evidence="2" key="1">
    <citation type="journal article" date="2019" name="bioRxiv">
        <title>The Genome of the Zebra Mussel, Dreissena polymorpha: A Resource for Invasive Species Research.</title>
        <authorList>
            <person name="McCartney M.A."/>
            <person name="Auch B."/>
            <person name="Kono T."/>
            <person name="Mallez S."/>
            <person name="Zhang Y."/>
            <person name="Obille A."/>
            <person name="Becker A."/>
            <person name="Abrahante J.E."/>
            <person name="Garbe J."/>
            <person name="Badalamenti J.P."/>
            <person name="Herman A."/>
            <person name="Mangelson H."/>
            <person name="Liachko I."/>
            <person name="Sullivan S."/>
            <person name="Sone E.D."/>
            <person name="Koren S."/>
            <person name="Silverstein K.A.T."/>
            <person name="Beckman K.B."/>
            <person name="Gohl D.M."/>
        </authorList>
    </citation>
    <scope>NUCLEOTIDE SEQUENCE</scope>
    <source>
        <strain evidence="2">Duluth1</strain>
        <tissue evidence="2">Whole animal</tissue>
    </source>
</reference>
<organism evidence="2 3">
    <name type="scientific">Dreissena polymorpha</name>
    <name type="common">Zebra mussel</name>
    <name type="synonym">Mytilus polymorpha</name>
    <dbReference type="NCBI Taxonomy" id="45954"/>
    <lineage>
        <taxon>Eukaryota</taxon>
        <taxon>Metazoa</taxon>
        <taxon>Spiralia</taxon>
        <taxon>Lophotrochozoa</taxon>
        <taxon>Mollusca</taxon>
        <taxon>Bivalvia</taxon>
        <taxon>Autobranchia</taxon>
        <taxon>Heteroconchia</taxon>
        <taxon>Euheterodonta</taxon>
        <taxon>Imparidentia</taxon>
        <taxon>Neoheterodontei</taxon>
        <taxon>Myida</taxon>
        <taxon>Dreissenoidea</taxon>
        <taxon>Dreissenidae</taxon>
        <taxon>Dreissena</taxon>
    </lineage>
</organism>
<feature type="region of interest" description="Disordered" evidence="1">
    <location>
        <begin position="41"/>
        <end position="60"/>
    </location>
</feature>
<name>A0A9D4KRW5_DREPO</name>
<sequence length="456" mass="51700">MSDQFLETNSVMSDTKVTTLIAKAVLSMKWKSYAFNLRSKPERGTVQQQRNANEQQHSVNQSLWSPQVRTYIAKLSTNINTLFVAGDTKHNSAATPPADKDDDYDMFVREAHVHTLCQLELKRALNTEAMMEVLKTVDDSPYELDAQLRVFIMHALLMANGYSVEQMPKVVESMSSKKGPPYVDRPYRYLTMKQLTGRDYMSCAYQPYDMALYRSQALVLFGRCCESNYTGVQNANTWYLSTNLSPLISSLDLDIFSKYSMIEPSTAPPQRTTESRNKCLDTLNFKTGCLSATYLTVNLMKKPMWEGKTDTDPIQKVINEVSASTQSALQKIEYIWSNRMIIRIALSDSWSFDLECPPSNDKKLTWFRGCYGTNHSLSYIFSLAMEYAITNDVVNYKRLHTATQKQNVDYEAKLLQMSVNDASSIFDINVDMDVVEANGGEASGAQASKRPRISLE</sequence>
<comment type="caution">
    <text evidence="2">The sequence shown here is derived from an EMBL/GenBank/DDBJ whole genome shotgun (WGS) entry which is preliminary data.</text>
</comment>
<evidence type="ECO:0000256" key="1">
    <source>
        <dbReference type="SAM" id="MobiDB-lite"/>
    </source>
</evidence>
<dbReference type="AlphaFoldDB" id="A0A9D4KRW5"/>
<reference evidence="2" key="2">
    <citation type="submission" date="2020-11" db="EMBL/GenBank/DDBJ databases">
        <authorList>
            <person name="McCartney M.A."/>
            <person name="Auch B."/>
            <person name="Kono T."/>
            <person name="Mallez S."/>
            <person name="Becker A."/>
            <person name="Gohl D.M."/>
            <person name="Silverstein K.A.T."/>
            <person name="Koren S."/>
            <person name="Bechman K.B."/>
            <person name="Herman A."/>
            <person name="Abrahante J.E."/>
            <person name="Garbe J."/>
        </authorList>
    </citation>
    <scope>NUCLEOTIDE SEQUENCE</scope>
    <source>
        <strain evidence="2">Duluth1</strain>
        <tissue evidence="2">Whole animal</tissue>
    </source>
</reference>
<gene>
    <name evidence="2" type="ORF">DPMN_087257</name>
</gene>
<proteinExistence type="predicted"/>
<evidence type="ECO:0000313" key="3">
    <source>
        <dbReference type="Proteomes" id="UP000828390"/>
    </source>
</evidence>
<dbReference type="EMBL" id="JAIWYP010000003">
    <property type="protein sequence ID" value="KAH3844988.1"/>
    <property type="molecule type" value="Genomic_DNA"/>
</dbReference>